<reference evidence="1 2" key="1">
    <citation type="submission" date="2019-11" db="EMBL/GenBank/DDBJ databases">
        <title>Comparative genomics of hydrocarbon-degrading Desulfosarcina strains.</title>
        <authorList>
            <person name="Watanabe M."/>
            <person name="Kojima H."/>
            <person name="Fukui M."/>
        </authorList>
    </citation>
    <scope>NUCLEOTIDE SEQUENCE [LARGE SCALE GENOMIC DNA]</scope>
    <source>
        <strain evidence="1 2">28bB2T</strain>
    </source>
</reference>
<dbReference type="Proteomes" id="UP000425960">
    <property type="component" value="Chromosome"/>
</dbReference>
<dbReference type="EMBL" id="AP021876">
    <property type="protein sequence ID" value="BBO79654.1"/>
    <property type="molecule type" value="Genomic_DNA"/>
</dbReference>
<name>A0A5K7ZEH5_9BACT</name>
<organism evidence="1 2">
    <name type="scientific">Desulfosarcina ovata subsp. sediminis</name>
    <dbReference type="NCBI Taxonomy" id="885957"/>
    <lineage>
        <taxon>Bacteria</taxon>
        <taxon>Pseudomonadati</taxon>
        <taxon>Thermodesulfobacteriota</taxon>
        <taxon>Desulfobacteria</taxon>
        <taxon>Desulfobacterales</taxon>
        <taxon>Desulfosarcinaceae</taxon>
        <taxon>Desulfosarcina</taxon>
    </lineage>
</organism>
<dbReference type="KEGG" id="dov:DSCO28_02200"/>
<accession>A0A5K7ZEH5</accession>
<evidence type="ECO:0008006" key="3">
    <source>
        <dbReference type="Google" id="ProtNLM"/>
    </source>
</evidence>
<dbReference type="AlphaFoldDB" id="A0A5K7ZEH5"/>
<protein>
    <recommendedName>
        <fullName evidence="3">SIR2-like domain-containing protein</fullName>
    </recommendedName>
</protein>
<gene>
    <name evidence="1" type="ORF">DSCO28_02200</name>
</gene>
<evidence type="ECO:0000313" key="2">
    <source>
        <dbReference type="Proteomes" id="UP000425960"/>
    </source>
</evidence>
<proteinExistence type="predicted"/>
<evidence type="ECO:0000313" key="1">
    <source>
        <dbReference type="EMBL" id="BBO79654.1"/>
    </source>
</evidence>
<sequence>MEADELFNFMTWGQFFIVIGMSFECEMDRFLLASLKRVEDNLPIGNSIWLVLNPDKEALDKSTYRIQSALPRSKVYITDKKLEEWIDEGMDALRDIGAFAD</sequence>